<dbReference type="InterPro" id="IPR020568">
    <property type="entry name" value="Ribosomal_Su5_D2-typ_SF"/>
</dbReference>
<keyword evidence="3" id="KW-0698">rRNA processing</keyword>
<dbReference type="GO" id="GO:0034475">
    <property type="term" value="P:U4 snRNA 3'-end processing"/>
    <property type="evidence" value="ECO:0007669"/>
    <property type="project" value="TreeGrafter"/>
</dbReference>
<evidence type="ECO:0000313" key="7">
    <source>
        <dbReference type="EMBL" id="RKF78196.1"/>
    </source>
</evidence>
<dbReference type="SUPFAM" id="SSF54211">
    <property type="entry name" value="Ribosomal protein S5 domain 2-like"/>
    <property type="match status" value="1"/>
</dbReference>
<evidence type="ECO:0000313" key="8">
    <source>
        <dbReference type="Proteomes" id="UP000285326"/>
    </source>
</evidence>
<comment type="caution">
    <text evidence="7">The sequence shown here is derived from an EMBL/GenBank/DDBJ whole genome shotgun (WGS) entry which is preliminary data.</text>
</comment>
<dbReference type="InterPro" id="IPR050080">
    <property type="entry name" value="RNase_PH"/>
</dbReference>
<evidence type="ECO:0000256" key="3">
    <source>
        <dbReference type="ARBA" id="ARBA00022552"/>
    </source>
</evidence>
<protein>
    <submittedName>
        <fullName evidence="7">Exosome complex component RRP46</fullName>
    </submittedName>
</protein>
<dbReference type="Proteomes" id="UP000285326">
    <property type="component" value="Unassembled WGS sequence"/>
</dbReference>
<keyword evidence="4" id="KW-0271">Exosome</keyword>
<dbReference type="CDD" id="cd11372">
    <property type="entry name" value="RNase_PH_RRP46"/>
    <property type="match status" value="1"/>
</dbReference>
<dbReference type="EMBL" id="MCBS01021365">
    <property type="protein sequence ID" value="RKF78196.1"/>
    <property type="molecule type" value="Genomic_DNA"/>
</dbReference>
<reference evidence="7 8" key="1">
    <citation type="journal article" date="2018" name="BMC Genomics">
        <title>Comparative genome analyses reveal sequence features reflecting distinct modes of host-adaptation between dicot and monocot powdery mildew.</title>
        <authorList>
            <person name="Wu Y."/>
            <person name="Ma X."/>
            <person name="Pan Z."/>
            <person name="Kale S.D."/>
            <person name="Song Y."/>
            <person name="King H."/>
            <person name="Zhang Q."/>
            <person name="Presley C."/>
            <person name="Deng X."/>
            <person name="Wei C.I."/>
            <person name="Xiao S."/>
        </authorList>
    </citation>
    <scope>NUCLEOTIDE SEQUENCE [LARGE SCALE GENOMIC DNA]</scope>
    <source>
        <strain evidence="7">UMSG1</strain>
    </source>
</reference>
<evidence type="ECO:0000256" key="4">
    <source>
        <dbReference type="ARBA" id="ARBA00022835"/>
    </source>
</evidence>
<dbReference type="Pfam" id="PF01138">
    <property type="entry name" value="RNase_PH"/>
    <property type="match status" value="1"/>
</dbReference>
<dbReference type="GO" id="GO:0003723">
    <property type="term" value="F:RNA binding"/>
    <property type="evidence" value="ECO:0007669"/>
    <property type="project" value="TreeGrafter"/>
</dbReference>
<dbReference type="GO" id="GO:0000176">
    <property type="term" value="C:nuclear exosome (RNase complex)"/>
    <property type="evidence" value="ECO:0007669"/>
    <property type="project" value="UniProtKB-ARBA"/>
</dbReference>
<proteinExistence type="inferred from homology"/>
<dbReference type="GO" id="GO:0016075">
    <property type="term" value="P:rRNA catabolic process"/>
    <property type="evidence" value="ECO:0007669"/>
    <property type="project" value="TreeGrafter"/>
</dbReference>
<accession>A0A420IUG6</accession>
<comment type="subcellular location">
    <subcellularLocation>
        <location evidence="1">Nucleus</location>
    </subcellularLocation>
</comment>
<dbReference type="PANTHER" id="PTHR11953">
    <property type="entry name" value="EXOSOME COMPLEX COMPONENT"/>
    <property type="match status" value="1"/>
</dbReference>
<dbReference type="Gene3D" id="3.30.230.70">
    <property type="entry name" value="GHMP Kinase, N-terminal domain"/>
    <property type="match status" value="1"/>
</dbReference>
<comment type="similarity">
    <text evidence="2">Belongs to the RNase PH family.</text>
</comment>
<organism evidence="7 8">
    <name type="scientific">Golovinomyces cichoracearum</name>
    <dbReference type="NCBI Taxonomy" id="62708"/>
    <lineage>
        <taxon>Eukaryota</taxon>
        <taxon>Fungi</taxon>
        <taxon>Dikarya</taxon>
        <taxon>Ascomycota</taxon>
        <taxon>Pezizomycotina</taxon>
        <taxon>Leotiomycetes</taxon>
        <taxon>Erysiphales</taxon>
        <taxon>Erysiphaceae</taxon>
        <taxon>Golovinomyces</taxon>
    </lineage>
</organism>
<evidence type="ECO:0000256" key="1">
    <source>
        <dbReference type="ARBA" id="ARBA00004123"/>
    </source>
</evidence>
<dbReference type="InterPro" id="IPR001247">
    <property type="entry name" value="ExoRNase_PH_dom1"/>
</dbReference>
<gene>
    <name evidence="7" type="ORF">GcM1_213027</name>
</gene>
<name>A0A420IUG6_9PEZI</name>
<evidence type="ECO:0000259" key="6">
    <source>
        <dbReference type="Pfam" id="PF01138"/>
    </source>
</evidence>
<dbReference type="AlphaFoldDB" id="A0A420IUG6"/>
<evidence type="ECO:0000256" key="2">
    <source>
        <dbReference type="ARBA" id="ARBA00006678"/>
    </source>
</evidence>
<keyword evidence="5" id="KW-0539">Nucleus</keyword>
<sequence>MDSLELPHLRALTHSRPSLVYLPPQKLITLAIPQLINSRLEMTHSTQATVQLSLLPRADGSASYSENGLSVIGTVNGPLEVSRRDENPEEAVVDVTIRPVVGSGGTRERHLESIIKSTLRQIILVYEFPRTLIQVTLQITSTPESENVGYKGARAGSNLLSLPALLQTATMALLSASIPLSLTVTSTCIALAPPSSSKSVIQNPSLLEAQAADSVHVFSFTCHGDLLLAESEGVFSLANWNNVYEFAKEICCSVEIGGKRENIANYIKSNLHSQISIGLGSK</sequence>
<dbReference type="GO" id="GO:0006364">
    <property type="term" value="P:rRNA processing"/>
    <property type="evidence" value="ECO:0007669"/>
    <property type="project" value="UniProtKB-KW"/>
</dbReference>
<dbReference type="InterPro" id="IPR027408">
    <property type="entry name" value="PNPase/RNase_PH_dom_sf"/>
</dbReference>
<dbReference type="SUPFAM" id="SSF55666">
    <property type="entry name" value="Ribonuclease PH domain 2-like"/>
    <property type="match status" value="1"/>
</dbReference>
<evidence type="ECO:0000256" key="5">
    <source>
        <dbReference type="ARBA" id="ARBA00023242"/>
    </source>
</evidence>
<dbReference type="PANTHER" id="PTHR11953:SF1">
    <property type="entry name" value="EXOSOME COMPLEX COMPONENT RRP46"/>
    <property type="match status" value="1"/>
</dbReference>
<dbReference type="GO" id="GO:0000177">
    <property type="term" value="C:cytoplasmic exosome (RNase complex)"/>
    <property type="evidence" value="ECO:0007669"/>
    <property type="project" value="TreeGrafter"/>
</dbReference>
<dbReference type="GO" id="GO:0005730">
    <property type="term" value="C:nucleolus"/>
    <property type="evidence" value="ECO:0007669"/>
    <property type="project" value="TreeGrafter"/>
</dbReference>
<dbReference type="GO" id="GO:0071051">
    <property type="term" value="P:poly(A)-dependent snoRNA 3'-end processing"/>
    <property type="evidence" value="ECO:0007669"/>
    <property type="project" value="TreeGrafter"/>
</dbReference>
<dbReference type="GO" id="GO:0071028">
    <property type="term" value="P:nuclear mRNA surveillance"/>
    <property type="evidence" value="ECO:0007669"/>
    <property type="project" value="TreeGrafter"/>
</dbReference>
<dbReference type="InterPro" id="IPR036345">
    <property type="entry name" value="ExoRNase_PH_dom2_sf"/>
</dbReference>
<feature type="domain" description="Exoribonuclease phosphorolytic" evidence="6">
    <location>
        <begin position="49"/>
        <end position="179"/>
    </location>
</feature>